<dbReference type="AlphaFoldDB" id="A0A212KB73"/>
<reference evidence="1" key="1">
    <citation type="submission" date="2016-04" db="EMBL/GenBank/DDBJ databases">
        <authorList>
            <person name="Evans L.H."/>
            <person name="Alamgir A."/>
            <person name="Owens N."/>
            <person name="Weber N.D."/>
            <person name="Virtaneva K."/>
            <person name="Barbian K."/>
            <person name="Babar A."/>
            <person name="Rosenke K."/>
        </authorList>
    </citation>
    <scope>NUCLEOTIDE SEQUENCE</scope>
    <source>
        <strain evidence="1">86</strain>
    </source>
</reference>
<name>A0A212KB73_9FIRM</name>
<evidence type="ECO:0000313" key="1">
    <source>
        <dbReference type="EMBL" id="SBW08994.1"/>
    </source>
</evidence>
<organism evidence="1">
    <name type="scientific">uncultured Eubacteriales bacterium</name>
    <dbReference type="NCBI Taxonomy" id="172733"/>
    <lineage>
        <taxon>Bacteria</taxon>
        <taxon>Bacillati</taxon>
        <taxon>Bacillota</taxon>
        <taxon>Clostridia</taxon>
        <taxon>Eubacteriales</taxon>
        <taxon>environmental samples</taxon>
    </lineage>
</organism>
<dbReference type="EMBL" id="FLUN01000001">
    <property type="protein sequence ID" value="SBW08994.1"/>
    <property type="molecule type" value="Genomic_DNA"/>
</dbReference>
<proteinExistence type="predicted"/>
<sequence>MLTLTLARIPNFSARVSLFMMLKDFDLISFDAQGGKWIMKRKTIIKTSRFPASEKNVFNKLKSMQTLQYIASPYATFTPINGGGDLNWKEGETFSFHFKLFGVIPFGVHTIKVIDFDEKTYRIYTNESNTYVPIWNHSILLKPLGDDGSQYTDEVEIYAGWKTPFVYLWAKCFYAHRQKKWVKLLSNQGAL</sequence>
<protein>
    <submittedName>
        <fullName evidence="1">Uncharacterized protein</fullName>
    </submittedName>
</protein>
<accession>A0A212KB73</accession>
<gene>
    <name evidence="1" type="ORF">KL86CLO1_12558</name>
</gene>